<evidence type="ECO:0000313" key="4">
    <source>
        <dbReference type="Proteomes" id="UP001185069"/>
    </source>
</evidence>
<reference evidence="3 4" key="1">
    <citation type="submission" date="2023-07" db="EMBL/GenBank/DDBJ databases">
        <title>Sequencing the genomes of 1000 actinobacteria strains.</title>
        <authorList>
            <person name="Klenk H.-P."/>
        </authorList>
    </citation>
    <scope>NUCLEOTIDE SEQUENCE [LARGE SCALE GENOMIC DNA]</scope>
    <source>
        <strain evidence="3 4">DSM 14555</strain>
    </source>
</reference>
<gene>
    <name evidence="3" type="ORF">JOE69_003198</name>
</gene>
<sequence>MRSSSPRPRRAFLVTVVAAAVVALALTGLGIYGLLRGPSPTAPAGIPSPHQTAPITPNVPDTTPVPDTPTLPTTNDPVIYARAVAKVLFTWDTMSGLTLQESENAIVAGADPDAGETAGLVADLAAYLPTDEVWKQLRTYQTSQSLTIDSANIPASWPGIVASSGSQLERGTVAVTIRGTRHRAGIWEGQAQQAASPVTFTVFELCPPTSVQCHLLRLSQLNNPLK</sequence>
<keyword evidence="2" id="KW-0472">Membrane</keyword>
<proteinExistence type="predicted"/>
<accession>A0ABU1JF04</accession>
<organism evidence="3 4">
    <name type="scientific">Arthrobacter russicus</name>
    <dbReference type="NCBI Taxonomy" id="172040"/>
    <lineage>
        <taxon>Bacteria</taxon>
        <taxon>Bacillati</taxon>
        <taxon>Actinomycetota</taxon>
        <taxon>Actinomycetes</taxon>
        <taxon>Micrococcales</taxon>
        <taxon>Micrococcaceae</taxon>
        <taxon>Arthrobacter</taxon>
    </lineage>
</organism>
<dbReference type="RefSeq" id="WP_309800421.1">
    <property type="nucleotide sequence ID" value="NZ_BAAAHY010000006.1"/>
</dbReference>
<protein>
    <submittedName>
        <fullName evidence="3">Uncharacterized protein</fullName>
    </submittedName>
</protein>
<keyword evidence="4" id="KW-1185">Reference proteome</keyword>
<evidence type="ECO:0000256" key="1">
    <source>
        <dbReference type="SAM" id="MobiDB-lite"/>
    </source>
</evidence>
<keyword evidence="2" id="KW-0812">Transmembrane</keyword>
<feature type="compositionally biased region" description="Low complexity" evidence="1">
    <location>
        <begin position="56"/>
        <end position="74"/>
    </location>
</feature>
<evidence type="ECO:0000313" key="3">
    <source>
        <dbReference type="EMBL" id="MDR6270960.1"/>
    </source>
</evidence>
<keyword evidence="2" id="KW-1133">Transmembrane helix</keyword>
<dbReference type="InterPro" id="IPR006311">
    <property type="entry name" value="TAT_signal"/>
</dbReference>
<feature type="transmembrane region" description="Helical" evidence="2">
    <location>
        <begin position="12"/>
        <end position="35"/>
    </location>
</feature>
<comment type="caution">
    <text evidence="3">The sequence shown here is derived from an EMBL/GenBank/DDBJ whole genome shotgun (WGS) entry which is preliminary data.</text>
</comment>
<name>A0ABU1JF04_9MICC</name>
<dbReference type="PROSITE" id="PS51318">
    <property type="entry name" value="TAT"/>
    <property type="match status" value="1"/>
</dbReference>
<evidence type="ECO:0000256" key="2">
    <source>
        <dbReference type="SAM" id="Phobius"/>
    </source>
</evidence>
<feature type="region of interest" description="Disordered" evidence="1">
    <location>
        <begin position="43"/>
        <end position="74"/>
    </location>
</feature>
<dbReference type="EMBL" id="JAVDQF010000001">
    <property type="protein sequence ID" value="MDR6270960.1"/>
    <property type="molecule type" value="Genomic_DNA"/>
</dbReference>
<dbReference type="Proteomes" id="UP001185069">
    <property type="component" value="Unassembled WGS sequence"/>
</dbReference>